<name>A0A7D7QJJ9_9NOSO</name>
<feature type="domain" description="pPIWI-RE RNaseH" evidence="2">
    <location>
        <begin position="723"/>
        <end position="990"/>
    </location>
</feature>
<dbReference type="InterPro" id="IPR025085">
    <property type="entry name" value="pPIWI_RE_X"/>
</dbReference>
<dbReference type="InterPro" id="IPR040496">
    <property type="entry name" value="MID_pPIWI_RE"/>
</dbReference>
<evidence type="ECO:0000259" key="2">
    <source>
        <dbReference type="Pfam" id="PF13032"/>
    </source>
</evidence>
<reference evidence="6" key="1">
    <citation type="submission" date="2020-06" db="EMBL/GenBank/DDBJ databases">
        <title>Nostoc edaphicum CCNP1411 genome.</title>
        <authorList>
            <person name="Fidor A."/>
            <person name="Grabski M."/>
            <person name="Gawor J."/>
            <person name="Gromadka R."/>
            <person name="Wegrzyn G."/>
            <person name="Mazur-Marzec H."/>
        </authorList>
    </citation>
    <scope>NUCLEOTIDE SEQUENCE [LARGE SCALE GENOMIC DNA]</scope>
    <source>
        <strain evidence="6">CCNP1411</strain>
        <plasmid evidence="6">pne_2</plasmid>
    </source>
</reference>
<dbReference type="InterPro" id="IPR024996">
    <property type="entry name" value="RNaseH_pPIWI_RE"/>
</dbReference>
<evidence type="ECO:0000313" key="6">
    <source>
        <dbReference type="Proteomes" id="UP000514713"/>
    </source>
</evidence>
<dbReference type="EMBL" id="CP054694">
    <property type="protein sequence ID" value="QMS86165.1"/>
    <property type="molecule type" value="Genomic_DNA"/>
</dbReference>
<dbReference type="KEGG" id="ned:HUN01_00605"/>
<gene>
    <name evidence="5" type="ORF">HUN01_00605</name>
</gene>
<dbReference type="RefSeq" id="WP_181927091.1">
    <property type="nucleotide sequence ID" value="NZ_CP054694.1"/>
</dbReference>
<sequence>MSSPRYNKVRLCAFRLKHNLPAKKFYALKFPETVKDSLKNLVAERDSRPKDKVGIPITSLNEALRASIPGLIYIGKIWEKIWLYSPVEIPIDKLSAIFSYWLDTEFPDEHPNKRKKGITFEQRQAVMQLLSNPNNLKWEPVTLKTELWKKYANGTANITEDADGFILLPDILATQLSDPNLKFKLSDETIQFYRCAPIEGAGAELISWPPLSYTQKNHTYYYSIVLTLKVQTVPFQPYPQLQCDMSIRRWSSRNDTGLLPGGQASSVYIRTKLQWGEGLNPYGYTEYFQVAPLIWKSGLKWDNNLARLLNEFNRLPYTPEQILANPTQALNLLDIPNICMTYKDGIIPGHKVGKGLPPINRRQLAEQIAFLLQDHWELIDYKRFKFKIDTKQSAQIFDLPKPDGTSWELPVPDKEKGETEEEFLTRTQELLNKQEGQRNKIKKKKTENDEQFNLRYEQILDKQQLERDKCQKKEDETDEHFQLRYAHYEKRLEKLSSEKIRLCEAIRNCIGKELTIEIWYINESTRDALIKAIWYCLGLKTATTGIHNFPDIDLTVTIRTQEIGKLAERLALSTDKTKKPNSKQREEAINSRKAEVAESVNKMQPVTGKVGVLVELYGENHWKPEWTDPQAAIRLGFVQEKIDRVSKFIVPAHEELKKKYEKVAKDEGRELNRREQNEINELQEELPQKTITSFLDLLRSLGVQIAPPRIVIPSVTLPNPLTYVGLWLVNRTSKTSAHGKQQLIPVMVKMRSDYQAIEAIFNGISDWIPYDEALRKINLKGTSITGDNNELKKEIKGFIKRMLQTKELRGKDTLLLCDAQNIRRYWTWLQDKEISQDGIVFGTESPQMMPKLRVVRVRQDGETPEWYALHDQEKQKAKLFENLVELEQISVATEGLFNTDSNERIFLSIGQKSNTMPKEKLDFSKFDKPQLHWSNPAILELVVAYIQPEDDPWHWAVLTHELRRMALQYKDTLARPIVLHLGAQMGDYVLMVDEDSLKDE</sequence>
<proteinExistence type="predicted"/>
<protein>
    <submittedName>
        <fullName evidence="5">DUF3962 domain-containing protein</fullName>
    </submittedName>
</protein>
<feature type="domain" description="pPIWI-RE module N-terminal" evidence="3">
    <location>
        <begin position="13"/>
        <end position="394"/>
    </location>
</feature>
<dbReference type="Pfam" id="PF13032">
    <property type="entry name" value="RNaseH_pPIWI_RE"/>
    <property type="match status" value="1"/>
</dbReference>
<dbReference type="Proteomes" id="UP000514713">
    <property type="component" value="Plasmid pNe_2"/>
</dbReference>
<evidence type="ECO:0000313" key="5">
    <source>
        <dbReference type="EMBL" id="QMS86165.1"/>
    </source>
</evidence>
<feature type="coiled-coil region" evidence="1">
    <location>
        <begin position="665"/>
        <end position="692"/>
    </location>
</feature>
<dbReference type="AlphaFoldDB" id="A0A7D7QJJ9"/>
<keyword evidence="1" id="KW-0175">Coiled coil</keyword>
<geneLocation type="plasmid" evidence="6">
    <name>pne_2</name>
</geneLocation>
<dbReference type="Pfam" id="PF13111">
    <property type="entry name" value="pPIWI_RE_X"/>
    <property type="match status" value="1"/>
</dbReference>
<keyword evidence="6" id="KW-1185">Reference proteome</keyword>
<organism evidence="5 6">
    <name type="scientific">Nostoc edaphicum CCNP1411</name>
    <dbReference type="NCBI Taxonomy" id="1472755"/>
    <lineage>
        <taxon>Bacteria</taxon>
        <taxon>Bacillati</taxon>
        <taxon>Cyanobacteriota</taxon>
        <taxon>Cyanophyceae</taxon>
        <taxon>Nostocales</taxon>
        <taxon>Nostocaceae</taxon>
        <taxon>Nostoc</taxon>
    </lineage>
</organism>
<dbReference type="Pfam" id="PF18157">
    <property type="entry name" value="MID_pPIWI_RE"/>
    <property type="match status" value="1"/>
</dbReference>
<keyword evidence="5" id="KW-0614">Plasmid</keyword>
<accession>A0A7D7QJJ9</accession>
<evidence type="ECO:0000259" key="4">
    <source>
        <dbReference type="Pfam" id="PF18157"/>
    </source>
</evidence>
<feature type="domain" description="Prokaryotic pPIWI-RE MID" evidence="4">
    <location>
        <begin position="554"/>
        <end position="707"/>
    </location>
</feature>
<evidence type="ECO:0000256" key="1">
    <source>
        <dbReference type="SAM" id="Coils"/>
    </source>
</evidence>
<evidence type="ECO:0000259" key="3">
    <source>
        <dbReference type="Pfam" id="PF13111"/>
    </source>
</evidence>